<feature type="compositionally biased region" description="Basic and acidic residues" evidence="1">
    <location>
        <begin position="79"/>
        <end position="88"/>
    </location>
</feature>
<evidence type="ECO:0000256" key="1">
    <source>
        <dbReference type="SAM" id="MobiDB-lite"/>
    </source>
</evidence>
<feature type="region of interest" description="Disordered" evidence="1">
    <location>
        <begin position="1"/>
        <end position="127"/>
    </location>
</feature>
<sequence>MSSSRPSRAASSLAQSAASQVERARSWVNGGYQITQPSESTHQEKNQYQSSETHSYASSAYNGGDTATSTTSLTPEEEALVRQSREYEPSTLAEASQYDRDAQMMQTPSGTGWNTPQPSGGGGGDAD</sequence>
<organism evidence="2 3">
    <name type="scientific">Kwoniella heveanensis BCC8398</name>
    <dbReference type="NCBI Taxonomy" id="1296120"/>
    <lineage>
        <taxon>Eukaryota</taxon>
        <taxon>Fungi</taxon>
        <taxon>Dikarya</taxon>
        <taxon>Basidiomycota</taxon>
        <taxon>Agaricomycotina</taxon>
        <taxon>Tremellomycetes</taxon>
        <taxon>Tremellales</taxon>
        <taxon>Cryptococcaceae</taxon>
        <taxon>Kwoniella</taxon>
    </lineage>
</organism>
<proteinExistence type="predicted"/>
<evidence type="ECO:0000313" key="3">
    <source>
        <dbReference type="Proteomes" id="UP000092666"/>
    </source>
</evidence>
<gene>
    <name evidence="2" type="ORF">I316_01937</name>
</gene>
<protein>
    <submittedName>
        <fullName evidence="2">Uncharacterized protein</fullName>
    </submittedName>
</protein>
<reference evidence="3" key="2">
    <citation type="submission" date="2013-12" db="EMBL/GenBank/DDBJ databases">
        <title>Evolution of pathogenesis and genome organization in the Tremellales.</title>
        <authorList>
            <person name="Cuomo C."/>
            <person name="Litvintseva A."/>
            <person name="Heitman J."/>
            <person name="Chen Y."/>
            <person name="Sun S."/>
            <person name="Springer D."/>
            <person name="Dromer F."/>
            <person name="Young S."/>
            <person name="Zeng Q."/>
            <person name="Chapman S."/>
            <person name="Gujja S."/>
            <person name="Saif S."/>
            <person name="Birren B."/>
        </authorList>
    </citation>
    <scope>NUCLEOTIDE SEQUENCE [LARGE SCALE GENOMIC DNA]</scope>
    <source>
        <strain evidence="3">BCC8398</strain>
    </source>
</reference>
<feature type="compositionally biased region" description="Polar residues" evidence="1">
    <location>
        <begin position="104"/>
        <end position="118"/>
    </location>
</feature>
<keyword evidence="3" id="KW-1185">Reference proteome</keyword>
<evidence type="ECO:0000313" key="2">
    <source>
        <dbReference type="EMBL" id="OCF36065.1"/>
    </source>
</evidence>
<dbReference type="AlphaFoldDB" id="A0A1B9GYM1"/>
<reference evidence="2 3" key="1">
    <citation type="submission" date="2013-07" db="EMBL/GenBank/DDBJ databases">
        <title>The Genome Sequence of Cryptococcus heveanensis BCC8398.</title>
        <authorList>
            <consortium name="The Broad Institute Genome Sequencing Platform"/>
            <person name="Cuomo C."/>
            <person name="Litvintseva A."/>
            <person name="Chen Y."/>
            <person name="Heitman J."/>
            <person name="Sun S."/>
            <person name="Springer D."/>
            <person name="Dromer F."/>
            <person name="Young S.K."/>
            <person name="Zeng Q."/>
            <person name="Gargeya S."/>
            <person name="Fitzgerald M."/>
            <person name="Abouelleil A."/>
            <person name="Alvarado L."/>
            <person name="Berlin A.M."/>
            <person name="Chapman S.B."/>
            <person name="Dewar J."/>
            <person name="Goldberg J."/>
            <person name="Griggs A."/>
            <person name="Gujja S."/>
            <person name="Hansen M."/>
            <person name="Howarth C."/>
            <person name="Imamovic A."/>
            <person name="Larimer J."/>
            <person name="McCowan C."/>
            <person name="Murphy C."/>
            <person name="Pearson M."/>
            <person name="Priest M."/>
            <person name="Roberts A."/>
            <person name="Saif S."/>
            <person name="Shea T."/>
            <person name="Sykes S."/>
            <person name="Wortman J."/>
            <person name="Nusbaum C."/>
            <person name="Birren B."/>
        </authorList>
    </citation>
    <scope>NUCLEOTIDE SEQUENCE [LARGE SCALE GENOMIC DNA]</scope>
    <source>
        <strain evidence="2 3">BCC8398</strain>
    </source>
</reference>
<dbReference type="EMBL" id="KI669496">
    <property type="protein sequence ID" value="OCF36065.1"/>
    <property type="molecule type" value="Genomic_DNA"/>
</dbReference>
<dbReference type="Proteomes" id="UP000092666">
    <property type="component" value="Unassembled WGS sequence"/>
</dbReference>
<accession>A0A1B9GYM1</accession>
<feature type="compositionally biased region" description="Polar residues" evidence="1">
    <location>
        <begin position="32"/>
        <end position="74"/>
    </location>
</feature>
<feature type="compositionally biased region" description="Low complexity" evidence="1">
    <location>
        <begin position="1"/>
        <end position="20"/>
    </location>
</feature>
<name>A0A1B9GYM1_9TREE</name>